<protein>
    <submittedName>
        <fullName evidence="2">Uncharacterized protein</fullName>
    </submittedName>
</protein>
<evidence type="ECO:0000313" key="2">
    <source>
        <dbReference type="EMBL" id="SCG38011.1"/>
    </source>
</evidence>
<dbReference type="STRING" id="47864.GA0070560_102198"/>
<feature type="region of interest" description="Disordered" evidence="1">
    <location>
        <begin position="66"/>
        <end position="88"/>
    </location>
</feature>
<evidence type="ECO:0000256" key="1">
    <source>
        <dbReference type="SAM" id="MobiDB-lite"/>
    </source>
</evidence>
<evidence type="ECO:0000313" key="3">
    <source>
        <dbReference type="Proteomes" id="UP000199408"/>
    </source>
</evidence>
<name>A0A1C5GXX6_9ACTN</name>
<gene>
    <name evidence="2" type="ORF">GA0070560_102198</name>
</gene>
<keyword evidence="3" id="KW-1185">Reference proteome</keyword>
<organism evidence="2 3">
    <name type="scientific">Micromonospora halophytica</name>
    <dbReference type="NCBI Taxonomy" id="47864"/>
    <lineage>
        <taxon>Bacteria</taxon>
        <taxon>Bacillati</taxon>
        <taxon>Actinomycetota</taxon>
        <taxon>Actinomycetes</taxon>
        <taxon>Micromonosporales</taxon>
        <taxon>Micromonosporaceae</taxon>
        <taxon>Micromonospora</taxon>
    </lineage>
</organism>
<reference evidence="3" key="1">
    <citation type="submission" date="2016-06" db="EMBL/GenBank/DDBJ databases">
        <authorList>
            <person name="Varghese N."/>
        </authorList>
    </citation>
    <scope>NUCLEOTIDE SEQUENCE [LARGE SCALE GENOMIC DNA]</scope>
    <source>
        <strain evidence="3">DSM 43171</strain>
    </source>
</reference>
<accession>A0A1C5GXX6</accession>
<dbReference type="AlphaFoldDB" id="A0A1C5GXX6"/>
<dbReference type="Proteomes" id="UP000199408">
    <property type="component" value="Unassembled WGS sequence"/>
</dbReference>
<proteinExistence type="predicted"/>
<sequence>MDKLAFDTEPRGRRLIELLRKRGRTGWTKLERSAPAMREGRAEPPFAVLMAGYVVDFHHRDVCSRCRPDGSCPRPGPPADARNDDGGRCSDGKFVGTAAVAR</sequence>
<dbReference type="EMBL" id="FMDN01000002">
    <property type="protein sequence ID" value="SCG38011.1"/>
    <property type="molecule type" value="Genomic_DNA"/>
</dbReference>